<dbReference type="SUPFAM" id="SSF46689">
    <property type="entry name" value="Homeodomain-like"/>
    <property type="match status" value="2"/>
</dbReference>
<organism evidence="5 6">
    <name type="scientific">Sporomusa ovata</name>
    <dbReference type="NCBI Taxonomy" id="2378"/>
    <lineage>
        <taxon>Bacteria</taxon>
        <taxon>Bacillati</taxon>
        <taxon>Bacillota</taxon>
        <taxon>Negativicutes</taxon>
        <taxon>Selenomonadales</taxon>
        <taxon>Sporomusaceae</taxon>
        <taxon>Sporomusa</taxon>
    </lineage>
</organism>
<evidence type="ECO:0000256" key="3">
    <source>
        <dbReference type="ARBA" id="ARBA00023163"/>
    </source>
</evidence>
<dbReference type="PROSITE" id="PS01124">
    <property type="entry name" value="HTH_ARAC_FAMILY_2"/>
    <property type="match status" value="1"/>
</dbReference>
<keyword evidence="1" id="KW-0805">Transcription regulation</keyword>
<keyword evidence="2 5" id="KW-0238">DNA-binding</keyword>
<dbReference type="RefSeq" id="WP_021166738.1">
    <property type="nucleotide sequence ID" value="NZ_CTRP01000015.1"/>
</dbReference>
<dbReference type="SMART" id="SM00342">
    <property type="entry name" value="HTH_ARAC"/>
    <property type="match status" value="1"/>
</dbReference>
<protein>
    <submittedName>
        <fullName evidence="5">DNA-binding response regulator, AraC family</fullName>
    </submittedName>
</protein>
<dbReference type="PANTHER" id="PTHR43280:SF10">
    <property type="entry name" value="REGULATORY PROTEIN POCR"/>
    <property type="match status" value="1"/>
</dbReference>
<accession>A0A0U1L5I4</accession>
<dbReference type="InterPro" id="IPR009057">
    <property type="entry name" value="Homeodomain-like_sf"/>
</dbReference>
<dbReference type="Pfam" id="PF12833">
    <property type="entry name" value="HTH_18"/>
    <property type="match status" value="1"/>
</dbReference>
<keyword evidence="3" id="KW-0804">Transcription</keyword>
<dbReference type="GO" id="GO:0043565">
    <property type="term" value="F:sequence-specific DNA binding"/>
    <property type="evidence" value="ECO:0007669"/>
    <property type="project" value="InterPro"/>
</dbReference>
<dbReference type="GO" id="GO:0003700">
    <property type="term" value="F:DNA-binding transcription factor activity"/>
    <property type="evidence" value="ECO:0007669"/>
    <property type="project" value="InterPro"/>
</dbReference>
<gene>
    <name evidence="5" type="ORF">SpAn4DRAFT_4277</name>
</gene>
<reference evidence="6" key="1">
    <citation type="submission" date="2015-03" db="EMBL/GenBank/DDBJ databases">
        <authorList>
            <person name="Nijsse Bart"/>
        </authorList>
    </citation>
    <scope>NUCLEOTIDE SEQUENCE [LARGE SCALE GENOMIC DNA]</scope>
</reference>
<name>A0A0U1L5I4_9FIRM</name>
<dbReference type="InterPro" id="IPR020449">
    <property type="entry name" value="Tscrpt_reg_AraC-type_HTH"/>
</dbReference>
<feature type="domain" description="HTH araC/xylS-type" evidence="4">
    <location>
        <begin position="207"/>
        <end position="306"/>
    </location>
</feature>
<evidence type="ECO:0000256" key="1">
    <source>
        <dbReference type="ARBA" id="ARBA00023015"/>
    </source>
</evidence>
<dbReference type="Gene3D" id="1.10.10.60">
    <property type="entry name" value="Homeodomain-like"/>
    <property type="match status" value="2"/>
</dbReference>
<dbReference type="InterPro" id="IPR018060">
    <property type="entry name" value="HTH_AraC"/>
</dbReference>
<dbReference type="Proteomes" id="UP000049855">
    <property type="component" value="Unassembled WGS sequence"/>
</dbReference>
<evidence type="ECO:0000313" key="6">
    <source>
        <dbReference type="Proteomes" id="UP000049855"/>
    </source>
</evidence>
<dbReference type="PRINTS" id="PR00032">
    <property type="entry name" value="HTHARAC"/>
</dbReference>
<dbReference type="InterPro" id="IPR018771">
    <property type="entry name" value="PocR_dom"/>
</dbReference>
<evidence type="ECO:0000313" key="5">
    <source>
        <dbReference type="EMBL" id="CQR74920.1"/>
    </source>
</evidence>
<dbReference type="Pfam" id="PF10114">
    <property type="entry name" value="PocR"/>
    <property type="match status" value="1"/>
</dbReference>
<evidence type="ECO:0000259" key="4">
    <source>
        <dbReference type="PROSITE" id="PS01124"/>
    </source>
</evidence>
<dbReference type="PANTHER" id="PTHR43280">
    <property type="entry name" value="ARAC-FAMILY TRANSCRIPTIONAL REGULATOR"/>
    <property type="match status" value="1"/>
</dbReference>
<dbReference type="PROSITE" id="PS00041">
    <property type="entry name" value="HTH_ARAC_FAMILY_1"/>
    <property type="match status" value="1"/>
</dbReference>
<dbReference type="AlphaFoldDB" id="A0A0U1L5I4"/>
<sequence>MKFNQTSLDKDIGDILPLLDSFSTLHQIWLKFVSCNGDYIVTPKKKSQSEYCHFIRSCPEGLKRCRASVTKCMYFEPDKHYILPCHAGLFILAIPLHSNSNCIGALATGEIRISGTFNQSNLKEKVQDLNLDTKKLLRLYEKIPVIKREKIMILGESIHTISNCLIKLGIKSETARMVDQTILADINEENPLLPRNISVEWSHQIVQQASRYIYINFKKSLSLEEVANYVHLSPTYFSYLFSQVRKQTFSNFLMETRLEKAKELLEKYPTISISEISRIIGYDDSNYFSRVFKKKIGVSPSSYRHVNSQLTPP</sequence>
<proteinExistence type="predicted"/>
<dbReference type="EMBL" id="CTRP01000015">
    <property type="protein sequence ID" value="CQR74920.1"/>
    <property type="molecule type" value="Genomic_DNA"/>
</dbReference>
<evidence type="ECO:0000256" key="2">
    <source>
        <dbReference type="ARBA" id="ARBA00023125"/>
    </source>
</evidence>
<keyword evidence="6" id="KW-1185">Reference proteome</keyword>
<dbReference type="InterPro" id="IPR018062">
    <property type="entry name" value="HTH_AraC-typ_CS"/>
</dbReference>